<evidence type="ECO:0000313" key="4">
    <source>
        <dbReference type="Proteomes" id="UP000515344"/>
    </source>
</evidence>
<name>A0A7G5XBB2_9BACT</name>
<sequence length="163" mass="19204">MKQLLFISVLILTITSVDAQPIKRWKMDDLLQYADTNDSVLVINFWATFCGPCIAELPYFHSITNKYKKQNVKLLLVSLDFKEYYPKRIRDFANKRKYTAEIVWLDEEKPDDFCPRIDKNWTGSMPATLFINKKTGYRKFVEAEMKPEDLEKEIKLLLGQIDP</sequence>
<gene>
    <name evidence="3" type="ORF">H4075_11715</name>
</gene>
<dbReference type="CDD" id="cd02966">
    <property type="entry name" value="TlpA_like_family"/>
    <property type="match status" value="1"/>
</dbReference>
<dbReference type="KEGG" id="lacs:H4075_11715"/>
<accession>A0A7G5XBB2</accession>
<keyword evidence="4" id="KW-1185">Reference proteome</keyword>
<dbReference type="Proteomes" id="UP000515344">
    <property type="component" value="Chromosome"/>
</dbReference>
<evidence type="ECO:0000259" key="2">
    <source>
        <dbReference type="PROSITE" id="PS51352"/>
    </source>
</evidence>
<dbReference type="PANTHER" id="PTHR42852">
    <property type="entry name" value="THIOL:DISULFIDE INTERCHANGE PROTEIN DSBE"/>
    <property type="match status" value="1"/>
</dbReference>
<evidence type="ECO:0000313" key="3">
    <source>
        <dbReference type="EMBL" id="QNA42765.1"/>
    </source>
</evidence>
<dbReference type="Pfam" id="PF00578">
    <property type="entry name" value="AhpC-TSA"/>
    <property type="match status" value="1"/>
</dbReference>
<dbReference type="Gene3D" id="3.40.30.10">
    <property type="entry name" value="Glutaredoxin"/>
    <property type="match status" value="1"/>
</dbReference>
<evidence type="ECO:0000256" key="1">
    <source>
        <dbReference type="SAM" id="SignalP"/>
    </source>
</evidence>
<feature type="chain" id="PRO_5028883026" evidence="1">
    <location>
        <begin position="20"/>
        <end position="163"/>
    </location>
</feature>
<dbReference type="InterPro" id="IPR000866">
    <property type="entry name" value="AhpC/TSA"/>
</dbReference>
<dbReference type="RefSeq" id="WP_182801031.1">
    <property type="nucleotide sequence ID" value="NZ_CP060007.1"/>
</dbReference>
<dbReference type="InterPro" id="IPR050553">
    <property type="entry name" value="Thioredoxin_ResA/DsbE_sf"/>
</dbReference>
<feature type="signal peptide" evidence="1">
    <location>
        <begin position="1"/>
        <end position="19"/>
    </location>
</feature>
<dbReference type="PROSITE" id="PS51352">
    <property type="entry name" value="THIOREDOXIN_2"/>
    <property type="match status" value="1"/>
</dbReference>
<dbReference type="EMBL" id="CP060007">
    <property type="protein sequence ID" value="QNA42765.1"/>
    <property type="molecule type" value="Genomic_DNA"/>
</dbReference>
<keyword evidence="1" id="KW-0732">Signal</keyword>
<dbReference type="GO" id="GO:0016491">
    <property type="term" value="F:oxidoreductase activity"/>
    <property type="evidence" value="ECO:0007669"/>
    <property type="project" value="InterPro"/>
</dbReference>
<feature type="domain" description="Thioredoxin" evidence="2">
    <location>
        <begin position="3"/>
        <end position="159"/>
    </location>
</feature>
<protein>
    <submittedName>
        <fullName evidence="3">TlpA family protein disulfide reductase</fullName>
    </submittedName>
</protein>
<dbReference type="PANTHER" id="PTHR42852:SF13">
    <property type="entry name" value="PROTEIN DIPZ"/>
    <property type="match status" value="1"/>
</dbReference>
<organism evidence="3 4">
    <name type="scientific">Lacibacter sediminis</name>
    <dbReference type="NCBI Taxonomy" id="2760713"/>
    <lineage>
        <taxon>Bacteria</taxon>
        <taxon>Pseudomonadati</taxon>
        <taxon>Bacteroidota</taxon>
        <taxon>Chitinophagia</taxon>
        <taxon>Chitinophagales</taxon>
        <taxon>Chitinophagaceae</taxon>
        <taxon>Lacibacter</taxon>
    </lineage>
</organism>
<reference evidence="4" key="1">
    <citation type="submission" date="2020-08" db="EMBL/GenBank/DDBJ databases">
        <title>Lacibacter sp. S13-6-6 genome sequencing.</title>
        <authorList>
            <person name="Jin L."/>
        </authorList>
    </citation>
    <scope>NUCLEOTIDE SEQUENCE [LARGE SCALE GENOMIC DNA]</scope>
    <source>
        <strain evidence="4">S13-6-6</strain>
    </source>
</reference>
<dbReference type="InterPro" id="IPR013766">
    <property type="entry name" value="Thioredoxin_domain"/>
</dbReference>
<proteinExistence type="predicted"/>
<dbReference type="SUPFAM" id="SSF52833">
    <property type="entry name" value="Thioredoxin-like"/>
    <property type="match status" value="1"/>
</dbReference>
<dbReference type="InterPro" id="IPR036249">
    <property type="entry name" value="Thioredoxin-like_sf"/>
</dbReference>
<dbReference type="AlphaFoldDB" id="A0A7G5XBB2"/>
<dbReference type="GO" id="GO:0016209">
    <property type="term" value="F:antioxidant activity"/>
    <property type="evidence" value="ECO:0007669"/>
    <property type="project" value="InterPro"/>
</dbReference>